<accession>A0ABS3J6L1</accession>
<comment type="caution">
    <text evidence="2">The sequence shown here is derived from an EMBL/GenBank/DDBJ whole genome shotgun (WGS) entry which is preliminary data.</text>
</comment>
<dbReference type="EMBL" id="JAFMPY010000020">
    <property type="protein sequence ID" value="MBO0905304.1"/>
    <property type="molecule type" value="Genomic_DNA"/>
</dbReference>
<sequence length="90" mass="9939">MAASHIVIDHNDIKDFAKRTKGKPAVVSDTRGDGGPGVLRFDHGHDNQGLEEISWDAFFEIFEAQELALMLDTSGDNPNFNKFVSRHQAG</sequence>
<proteinExistence type="predicted"/>
<organism evidence="2 3">
    <name type="scientific">Jiella sonneratiae</name>
    <dbReference type="NCBI Taxonomy" id="2816856"/>
    <lineage>
        <taxon>Bacteria</taxon>
        <taxon>Pseudomonadati</taxon>
        <taxon>Pseudomonadota</taxon>
        <taxon>Alphaproteobacteria</taxon>
        <taxon>Hyphomicrobiales</taxon>
        <taxon>Aurantimonadaceae</taxon>
        <taxon>Jiella</taxon>
    </lineage>
</organism>
<dbReference type="Proteomes" id="UP000664288">
    <property type="component" value="Unassembled WGS sequence"/>
</dbReference>
<evidence type="ECO:0000313" key="2">
    <source>
        <dbReference type="EMBL" id="MBO0905304.1"/>
    </source>
</evidence>
<feature type="region of interest" description="Disordered" evidence="1">
    <location>
        <begin position="24"/>
        <end position="43"/>
    </location>
</feature>
<evidence type="ECO:0000256" key="1">
    <source>
        <dbReference type="SAM" id="MobiDB-lite"/>
    </source>
</evidence>
<gene>
    <name evidence="2" type="ORF">J1C47_16795</name>
</gene>
<name>A0ABS3J6L1_9HYPH</name>
<reference evidence="2 3" key="1">
    <citation type="submission" date="2021-03" db="EMBL/GenBank/DDBJ databases">
        <title>Whole genome sequence of Jiella sp. MQZ13P-4.</title>
        <authorList>
            <person name="Tuo L."/>
        </authorList>
    </citation>
    <scope>NUCLEOTIDE SEQUENCE [LARGE SCALE GENOMIC DNA]</scope>
    <source>
        <strain evidence="2 3">MQZ13P-4</strain>
    </source>
</reference>
<protein>
    <recommendedName>
        <fullName evidence="4">1,4-alpha-glucan branching enzyme</fullName>
    </recommendedName>
</protein>
<evidence type="ECO:0000313" key="3">
    <source>
        <dbReference type="Proteomes" id="UP000664288"/>
    </source>
</evidence>
<evidence type="ECO:0008006" key="4">
    <source>
        <dbReference type="Google" id="ProtNLM"/>
    </source>
</evidence>
<dbReference type="RefSeq" id="WP_207351943.1">
    <property type="nucleotide sequence ID" value="NZ_JAFMPY010000020.1"/>
</dbReference>
<keyword evidence="3" id="KW-1185">Reference proteome</keyword>